<dbReference type="CDD" id="cd02988">
    <property type="entry name" value="Phd_like_VIAF"/>
    <property type="match status" value="1"/>
</dbReference>
<comment type="caution">
    <text evidence="4">The sequence shown here is derived from an EMBL/GenBank/DDBJ whole genome shotgun (WGS) entry which is preliminary data.</text>
</comment>
<accession>A0A5J4NC22</accession>
<dbReference type="GO" id="GO:0005737">
    <property type="term" value="C:cytoplasm"/>
    <property type="evidence" value="ECO:0007669"/>
    <property type="project" value="TreeGrafter"/>
</dbReference>
<dbReference type="PANTHER" id="PTHR45809">
    <property type="entry name" value="VIRAL IAP-ASSOCIATED FACTOR HOMOLOG"/>
    <property type="match status" value="1"/>
</dbReference>
<proteinExistence type="inferred from homology"/>
<feature type="transmembrane region" description="Helical" evidence="2">
    <location>
        <begin position="7"/>
        <end position="23"/>
    </location>
</feature>
<keyword evidence="5" id="KW-1185">Reference proteome</keyword>
<keyword evidence="2" id="KW-0472">Membrane</keyword>
<dbReference type="Gene3D" id="3.40.30.10">
    <property type="entry name" value="Glutaredoxin"/>
    <property type="match status" value="1"/>
</dbReference>
<protein>
    <recommendedName>
        <fullName evidence="3">Phosducin domain-containing protein</fullName>
    </recommendedName>
</protein>
<dbReference type="AlphaFoldDB" id="A0A5J4NC22"/>
<dbReference type="InterPro" id="IPR051498">
    <property type="entry name" value="Phosducin-like_chap/apop_reg"/>
</dbReference>
<dbReference type="PANTHER" id="PTHR45809:SF3">
    <property type="entry name" value="VIRAL IAP-ASSOCIATED FACTOR HOMOLOG"/>
    <property type="match status" value="1"/>
</dbReference>
<evidence type="ECO:0000256" key="2">
    <source>
        <dbReference type="SAM" id="Phobius"/>
    </source>
</evidence>
<dbReference type="InterPro" id="IPR036249">
    <property type="entry name" value="Thioredoxin-like_sf"/>
</dbReference>
<comment type="similarity">
    <text evidence="1">Belongs to the phosducin family.</text>
</comment>
<evidence type="ECO:0000259" key="3">
    <source>
        <dbReference type="Pfam" id="PF02114"/>
    </source>
</evidence>
<evidence type="ECO:0000313" key="4">
    <source>
        <dbReference type="EMBL" id="KAA3672789.1"/>
    </source>
</evidence>
<dbReference type="Proteomes" id="UP000324629">
    <property type="component" value="Unassembled WGS sequence"/>
</dbReference>
<dbReference type="EMBL" id="QNGE01004548">
    <property type="protein sequence ID" value="KAA3672789.1"/>
    <property type="molecule type" value="Genomic_DNA"/>
</dbReference>
<keyword evidence="2" id="KW-0812">Transmembrane</keyword>
<evidence type="ECO:0000313" key="5">
    <source>
        <dbReference type="Proteomes" id="UP000324629"/>
    </source>
</evidence>
<dbReference type="GO" id="GO:0006457">
    <property type="term" value="P:protein folding"/>
    <property type="evidence" value="ECO:0007669"/>
    <property type="project" value="TreeGrafter"/>
</dbReference>
<dbReference type="Pfam" id="PF02114">
    <property type="entry name" value="Phosducin"/>
    <property type="match status" value="1"/>
</dbReference>
<gene>
    <name evidence="4" type="ORF">DEA37_0003039</name>
</gene>
<reference evidence="4 5" key="1">
    <citation type="journal article" date="2019" name="Gigascience">
        <title>Whole-genome sequence of the oriental lung fluke Paragonimus westermani.</title>
        <authorList>
            <person name="Oey H."/>
            <person name="Zakrzewski M."/>
            <person name="Narain K."/>
            <person name="Devi K.R."/>
            <person name="Agatsuma T."/>
            <person name="Nawaratna S."/>
            <person name="Gobert G.N."/>
            <person name="Jones M.K."/>
            <person name="Ragan M.A."/>
            <person name="McManus D.P."/>
            <person name="Krause L."/>
        </authorList>
    </citation>
    <scope>NUCLEOTIDE SEQUENCE [LARGE SCALE GENOMIC DNA]</scope>
    <source>
        <strain evidence="4 5">IND2009</strain>
    </source>
</reference>
<organism evidence="4 5">
    <name type="scientific">Paragonimus westermani</name>
    <dbReference type="NCBI Taxonomy" id="34504"/>
    <lineage>
        <taxon>Eukaryota</taxon>
        <taxon>Metazoa</taxon>
        <taxon>Spiralia</taxon>
        <taxon>Lophotrochozoa</taxon>
        <taxon>Platyhelminthes</taxon>
        <taxon>Trematoda</taxon>
        <taxon>Digenea</taxon>
        <taxon>Plagiorchiida</taxon>
        <taxon>Troglotremata</taxon>
        <taxon>Troglotrematidae</taxon>
        <taxon>Paragonimus</taxon>
    </lineage>
</organism>
<keyword evidence="2" id="KW-1133">Transmembrane helix</keyword>
<dbReference type="InterPro" id="IPR024253">
    <property type="entry name" value="Phosducin_thioredoxin-like_dom"/>
</dbReference>
<feature type="domain" description="Phosducin" evidence="3">
    <location>
        <begin position="89"/>
        <end position="240"/>
    </location>
</feature>
<sequence length="278" mass="31143">MGVSFHVFWYYAIVILLAVFQFWENNLTVKSSVSPAMLNPDEDTEWNDILRQKGILPPKKVEAVDDPSPTPPDPETLLNKMTLGELDEKVDLAEDGGLMDEEDVKFLEEYRRKRIALMHENASRAKYGQVRAVTKSDWKSEVSESGDVYVVIHIAERGHPLCSTIDSHLISLARKFTTVKFLRGESSLCIPDYPECNLPSLLIYYGGELKHQLIGSQAVGGRSVTVKGLEWRLAQLGVLKTKLTEDPAKRIQVSTISGRTMNCIGQRDSNSDTSDSDE</sequence>
<dbReference type="SUPFAM" id="SSF52833">
    <property type="entry name" value="Thioredoxin-like"/>
    <property type="match status" value="1"/>
</dbReference>
<name>A0A5J4NC22_9TREM</name>
<evidence type="ECO:0000256" key="1">
    <source>
        <dbReference type="ARBA" id="ARBA00009686"/>
    </source>
</evidence>